<comment type="caution">
    <text evidence="1">The sequence shown here is derived from an EMBL/GenBank/DDBJ whole genome shotgun (WGS) entry which is preliminary data.</text>
</comment>
<protein>
    <recommendedName>
        <fullName evidence="3">Lipoprotein</fullName>
    </recommendedName>
</protein>
<dbReference type="Proteomes" id="UP001246372">
    <property type="component" value="Unassembled WGS sequence"/>
</dbReference>
<dbReference type="PROSITE" id="PS51257">
    <property type="entry name" value="PROKAR_LIPOPROTEIN"/>
    <property type="match status" value="1"/>
</dbReference>
<sequence length="94" mass="9784">MRLLICMGLALTLSGCGGSSDGGIKGAKGDTPVRYVICGQGVTNCFVGARFKDMGSCQSHKDWADMLCDSKSTPGAMVCRKDTGPQIGIAYCTL</sequence>
<evidence type="ECO:0008006" key="3">
    <source>
        <dbReference type="Google" id="ProtNLM"/>
    </source>
</evidence>
<proteinExistence type="predicted"/>
<keyword evidence="2" id="KW-1185">Reference proteome</keyword>
<name>A0ABU3P723_9BURK</name>
<reference evidence="1" key="1">
    <citation type="submission" date="2023-09" db="EMBL/GenBank/DDBJ databases">
        <title>Paucibacter sp. APW11 Genome sequencing and assembly.</title>
        <authorList>
            <person name="Kim I."/>
        </authorList>
    </citation>
    <scope>NUCLEOTIDE SEQUENCE</scope>
    <source>
        <strain evidence="1">APW11</strain>
    </source>
</reference>
<organism evidence="1 2">
    <name type="scientific">Roseateles aquae</name>
    <dbReference type="NCBI Taxonomy" id="3077235"/>
    <lineage>
        <taxon>Bacteria</taxon>
        <taxon>Pseudomonadati</taxon>
        <taxon>Pseudomonadota</taxon>
        <taxon>Betaproteobacteria</taxon>
        <taxon>Burkholderiales</taxon>
        <taxon>Sphaerotilaceae</taxon>
        <taxon>Roseateles</taxon>
    </lineage>
</organism>
<accession>A0ABU3P723</accession>
<evidence type="ECO:0000313" key="1">
    <source>
        <dbReference type="EMBL" id="MDT8997898.1"/>
    </source>
</evidence>
<dbReference type="RefSeq" id="WP_315648153.1">
    <property type="nucleotide sequence ID" value="NZ_JAVXZY010000001.1"/>
</dbReference>
<gene>
    <name evidence="1" type="ORF">RQP53_01260</name>
</gene>
<dbReference type="EMBL" id="JAVXZY010000001">
    <property type="protein sequence ID" value="MDT8997898.1"/>
    <property type="molecule type" value="Genomic_DNA"/>
</dbReference>
<evidence type="ECO:0000313" key="2">
    <source>
        <dbReference type="Proteomes" id="UP001246372"/>
    </source>
</evidence>